<dbReference type="RefSeq" id="WP_107683699.1">
    <property type="nucleotide sequence ID" value="NZ_CAWQUB010000001.1"/>
</dbReference>
<name>A0A2T4N1S1_AERVE</name>
<sequence length="710" mass="79898">MKILKYCSALALTLAAFPSVASFDQDGCSFWLTDCPLPAYPLFLSENDTKSNLLMLLADKQRLSLPFMLPADPANERDMELFSLQRLPLPDELEVPELREQLFSRLTAHDASLPTLLEHYAGRDALYGRAISNSLQSVSQFLDALEQSDLSSTERTHLLKTRLQLLGQQEDSPQSSDITMSESAKEWQAYLDAARHFYEGHFSEALTGFMALQEAKAPWIAETASYMVMRTHLNAAVKDAQSEYGDTDFTKSDKEALKQAMTQGLSYLAAYPQGRYVSSTKGMFRRINWMAGDQASLRDNYSEAIAADHSLPELEALVNEIDLSLLSADAYRNELAYEDKTQPELLFINALRGLRTGYDQKRNWSDEQIDGAIQQLQETGKTEEATYLQAYRLLQNQQFDAVLALLPKTEGQNASTLAFSRQLLRIWAQQGMKAFDQAEQALMTLVAAPLTQAQQAFVENMLADQWVRTGNTAAIFNKESPVTQLRIRTVVLKQSADPDLLRQQARQATSALERQIALHTLLVRDLIAEDYATFLKDVTLIPADYKEATPPKDEPWQPVPNRDVLLSAFKWGGEGTPQGYYCRDLASTLGTLLQHPGDGHALNCLGEYLRNKDPAINLWQGKEMVWGLSKPESATAPSRLKLYQAVMANPKAEPEDKSYALYRAINCYAPSGYNGCDDQELPKSMRQAWFNTLKQRYGNSVWAKSLKYYW</sequence>
<protein>
    <recommendedName>
        <fullName evidence="3">Outer membrane assembly lipoprotein YfiO</fullName>
    </recommendedName>
</protein>
<organism evidence="1 2">
    <name type="scientific">Aeromonas veronii</name>
    <dbReference type="NCBI Taxonomy" id="654"/>
    <lineage>
        <taxon>Bacteria</taxon>
        <taxon>Pseudomonadati</taxon>
        <taxon>Pseudomonadota</taxon>
        <taxon>Gammaproteobacteria</taxon>
        <taxon>Aeromonadales</taxon>
        <taxon>Aeromonadaceae</taxon>
        <taxon>Aeromonas</taxon>
    </lineage>
</organism>
<comment type="caution">
    <text evidence="1">The sequence shown here is derived from an EMBL/GenBank/DDBJ whole genome shotgun (WGS) entry which is preliminary data.</text>
</comment>
<evidence type="ECO:0008006" key="3">
    <source>
        <dbReference type="Google" id="ProtNLM"/>
    </source>
</evidence>
<dbReference type="EMBL" id="PZKL01000032">
    <property type="protein sequence ID" value="PTH80753.1"/>
    <property type="molecule type" value="Genomic_DNA"/>
</dbReference>
<dbReference type="AlphaFoldDB" id="A0A2T4N1S1"/>
<gene>
    <name evidence="1" type="ORF">DAA48_14150</name>
</gene>
<proteinExistence type="predicted"/>
<evidence type="ECO:0000313" key="1">
    <source>
        <dbReference type="EMBL" id="PTH80753.1"/>
    </source>
</evidence>
<accession>A0A2T4N1S1</accession>
<evidence type="ECO:0000313" key="2">
    <source>
        <dbReference type="Proteomes" id="UP000241986"/>
    </source>
</evidence>
<dbReference type="Proteomes" id="UP000241986">
    <property type="component" value="Unassembled WGS sequence"/>
</dbReference>
<reference evidence="1 2" key="1">
    <citation type="submission" date="2018-03" db="EMBL/GenBank/DDBJ databases">
        <title>Aeromonas veronii whole genome sequencing and analysis.</title>
        <authorList>
            <person name="Xie H."/>
            <person name="Liu T."/>
            <person name="Wang K."/>
        </authorList>
    </citation>
    <scope>NUCLEOTIDE SEQUENCE [LARGE SCALE GENOMIC DNA]</scope>
    <source>
        <strain evidence="1 2">XH.VA.1</strain>
    </source>
</reference>